<evidence type="ECO:0000313" key="5">
    <source>
        <dbReference type="EMBL" id="JAP95406.1"/>
    </source>
</evidence>
<dbReference type="InterPro" id="IPR027417">
    <property type="entry name" value="P-loop_NTPase"/>
</dbReference>
<organism evidence="5">
    <name type="scientific">Trepomonas sp. PC1</name>
    <dbReference type="NCBI Taxonomy" id="1076344"/>
    <lineage>
        <taxon>Eukaryota</taxon>
        <taxon>Metamonada</taxon>
        <taxon>Diplomonadida</taxon>
        <taxon>Hexamitidae</taxon>
        <taxon>Hexamitinae</taxon>
        <taxon>Trepomonas</taxon>
    </lineage>
</organism>
<protein>
    <submittedName>
        <fullName evidence="5">Helicase-related protein</fullName>
    </submittedName>
</protein>
<dbReference type="Gene3D" id="3.40.50.300">
    <property type="entry name" value="P-loop containing nucleotide triphosphate hydrolases"/>
    <property type="match status" value="1"/>
</dbReference>
<reference evidence="5" key="1">
    <citation type="submission" date="2015-07" db="EMBL/GenBank/DDBJ databases">
        <title>Adaptation to a free-living lifestyle via gene acquisitions in the diplomonad Trepomonas sp. PC1.</title>
        <authorList>
            <person name="Xu F."/>
            <person name="Jerlstrom-Hultqvist J."/>
            <person name="Kolisko M."/>
            <person name="Simpson A.G.B."/>
            <person name="Roger A.J."/>
            <person name="Svard S.G."/>
            <person name="Andersson J.O."/>
        </authorList>
    </citation>
    <scope>NUCLEOTIDE SEQUENCE</scope>
    <source>
        <strain evidence="5">PC1</strain>
    </source>
</reference>
<dbReference type="EMBL" id="GDID01001200">
    <property type="protein sequence ID" value="JAP95406.1"/>
    <property type="molecule type" value="Transcribed_RNA"/>
</dbReference>
<dbReference type="GO" id="GO:0016787">
    <property type="term" value="F:hydrolase activity"/>
    <property type="evidence" value="ECO:0007669"/>
    <property type="project" value="UniProtKB-KW"/>
</dbReference>
<sequence length="350" mass="40487">FHFRYCWQDILLAFFVNENYFTKNHQFCLISSTPDEQVSSLFQQLVTVDVPEKNTPFRIEINEIDCTIEQSNESKPIEIIVSFLQQIADGDQQQIGNILCYTIGEKECQTISFGIDTKIRESNDEKIVFLDVFDQQFQHITKIYQLHQFIREQIIKHDNTSLFVIPVILTKNSTQLQKDFAICDFPSDIVSCSKLVISSHRIESQSVRNIIAVVDNGLEKQTVYDYQRGINILKLKRLSQSCRQQRIKKLGIFQNGFAYKLNITDFYKEMIVDVDIQRADLKKYILDLKNLGIDVKKLFEKLPQGPSVSKLEQALKTLKQIGLINQIEVITKNGKSLTLYDNMSLTYASS</sequence>
<evidence type="ECO:0000256" key="3">
    <source>
        <dbReference type="ARBA" id="ARBA00022806"/>
    </source>
</evidence>
<feature type="non-terminal residue" evidence="5">
    <location>
        <position position="350"/>
    </location>
</feature>
<feature type="non-terminal residue" evidence="5">
    <location>
        <position position="1"/>
    </location>
</feature>
<gene>
    <name evidence="5" type="ORF">TPC1_11618</name>
</gene>
<keyword evidence="1" id="KW-0547">Nucleotide-binding</keyword>
<keyword evidence="4" id="KW-0067">ATP-binding</keyword>
<dbReference type="AlphaFoldDB" id="A0A146KIZ9"/>
<evidence type="ECO:0000256" key="4">
    <source>
        <dbReference type="ARBA" id="ARBA00022840"/>
    </source>
</evidence>
<keyword evidence="2" id="KW-0378">Hydrolase</keyword>
<accession>A0A146KIZ9</accession>
<dbReference type="PANTHER" id="PTHR18934:SF99">
    <property type="entry name" value="ATP-DEPENDENT RNA HELICASE DHX37-RELATED"/>
    <property type="match status" value="1"/>
</dbReference>
<proteinExistence type="predicted"/>
<evidence type="ECO:0000256" key="2">
    <source>
        <dbReference type="ARBA" id="ARBA00022801"/>
    </source>
</evidence>
<dbReference type="PANTHER" id="PTHR18934">
    <property type="entry name" value="ATP-DEPENDENT RNA HELICASE"/>
    <property type="match status" value="1"/>
</dbReference>
<keyword evidence="3 5" id="KW-0347">Helicase</keyword>
<name>A0A146KIZ9_9EUKA</name>
<dbReference type="GO" id="GO:0004386">
    <property type="term" value="F:helicase activity"/>
    <property type="evidence" value="ECO:0007669"/>
    <property type="project" value="UniProtKB-KW"/>
</dbReference>
<dbReference type="GO" id="GO:0005524">
    <property type="term" value="F:ATP binding"/>
    <property type="evidence" value="ECO:0007669"/>
    <property type="project" value="UniProtKB-KW"/>
</dbReference>
<evidence type="ECO:0000256" key="1">
    <source>
        <dbReference type="ARBA" id="ARBA00022741"/>
    </source>
</evidence>
<dbReference type="GO" id="GO:0003723">
    <property type="term" value="F:RNA binding"/>
    <property type="evidence" value="ECO:0007669"/>
    <property type="project" value="TreeGrafter"/>
</dbReference>